<comment type="similarity">
    <text evidence="2">Belongs to the DapA family.</text>
</comment>
<feature type="binding site" evidence="4">
    <location>
        <position position="212"/>
    </location>
    <ligand>
        <name>pyruvate</name>
        <dbReference type="ChEBI" id="CHEBI:15361"/>
    </ligand>
</feature>
<evidence type="ECO:0000256" key="2">
    <source>
        <dbReference type="PIRNR" id="PIRNR001365"/>
    </source>
</evidence>
<dbReference type="PRINTS" id="PR00146">
    <property type="entry name" value="DHPICSNTHASE"/>
</dbReference>
<comment type="caution">
    <text evidence="5">The sequence shown here is derived from an EMBL/GenBank/DDBJ whole genome shotgun (WGS) entry which is preliminary data.</text>
</comment>
<keyword evidence="6" id="KW-1185">Reference proteome</keyword>
<dbReference type="CDD" id="cd00408">
    <property type="entry name" value="DHDPS-like"/>
    <property type="match status" value="1"/>
</dbReference>
<feature type="binding site" evidence="4">
    <location>
        <position position="49"/>
    </location>
    <ligand>
        <name>pyruvate</name>
        <dbReference type="ChEBI" id="CHEBI:15361"/>
    </ligand>
</feature>
<proteinExistence type="inferred from homology"/>
<evidence type="ECO:0000256" key="3">
    <source>
        <dbReference type="PIRSR" id="PIRSR001365-1"/>
    </source>
</evidence>
<dbReference type="PANTHER" id="PTHR12128:SF67">
    <property type="entry name" value="BLR3884 PROTEIN"/>
    <property type="match status" value="1"/>
</dbReference>
<evidence type="ECO:0000256" key="4">
    <source>
        <dbReference type="PIRSR" id="PIRSR001365-2"/>
    </source>
</evidence>
<evidence type="ECO:0000313" key="5">
    <source>
        <dbReference type="EMBL" id="GGK49118.1"/>
    </source>
</evidence>
<organism evidence="5 6">
    <name type="scientific">Salinarimonas ramus</name>
    <dbReference type="NCBI Taxonomy" id="690164"/>
    <lineage>
        <taxon>Bacteria</taxon>
        <taxon>Pseudomonadati</taxon>
        <taxon>Pseudomonadota</taxon>
        <taxon>Alphaproteobacteria</taxon>
        <taxon>Hyphomicrobiales</taxon>
        <taxon>Salinarimonadaceae</taxon>
        <taxon>Salinarimonas</taxon>
    </lineage>
</organism>
<dbReference type="AlphaFoldDB" id="A0A917QG99"/>
<dbReference type="EMBL" id="BMMF01000014">
    <property type="protein sequence ID" value="GGK49118.1"/>
    <property type="molecule type" value="Genomic_DNA"/>
</dbReference>
<dbReference type="Gene3D" id="3.20.20.70">
    <property type="entry name" value="Aldolase class I"/>
    <property type="match status" value="1"/>
</dbReference>
<dbReference type="GO" id="GO:0008840">
    <property type="term" value="F:4-hydroxy-tetrahydrodipicolinate synthase activity"/>
    <property type="evidence" value="ECO:0007669"/>
    <property type="project" value="TreeGrafter"/>
</dbReference>
<sequence length="305" mass="32261">MPKTAFAGLVVPVITPFSADLEPDADAFVRICRHMLDEGAHGLAPFGTTSEATSLSLAERTTLLERLVDSGIDPACLLPGVGLPSLPETVALTRHAVSLGCGGVLMLPPFYYKPVETDGLEAFYLEVIDRVGSDDLGLWLYHIPQMAGVGIPLDLIERLVRRHPSTVIGIKDSSGDYDNTCAILERFPGFRVFPSSEGVLLDATRRGAVGCITASGNVNPAGIRRLYDALGEPEAEALQRGVAEIRAIVSSFPLIPAVKRAVAERLGEPGIARPRPPLRPLGDAQAADLMSRLDAAGLAPAGAAR</sequence>
<dbReference type="Proteomes" id="UP000600449">
    <property type="component" value="Unassembled WGS sequence"/>
</dbReference>
<dbReference type="InterPro" id="IPR002220">
    <property type="entry name" value="DapA-like"/>
</dbReference>
<dbReference type="RefSeq" id="WP_188915053.1">
    <property type="nucleotide sequence ID" value="NZ_BMMF01000014.1"/>
</dbReference>
<dbReference type="PIRSF" id="PIRSF001365">
    <property type="entry name" value="DHDPS"/>
    <property type="match status" value="1"/>
</dbReference>
<gene>
    <name evidence="5" type="ORF">GCM10011322_40140</name>
</gene>
<dbReference type="InterPro" id="IPR013785">
    <property type="entry name" value="Aldolase_TIM"/>
</dbReference>
<dbReference type="SUPFAM" id="SSF51569">
    <property type="entry name" value="Aldolase"/>
    <property type="match status" value="1"/>
</dbReference>
<reference evidence="5 6" key="1">
    <citation type="journal article" date="2014" name="Int. J. Syst. Evol. Microbiol.">
        <title>Complete genome sequence of Corynebacterium casei LMG S-19264T (=DSM 44701T), isolated from a smear-ripened cheese.</title>
        <authorList>
            <consortium name="US DOE Joint Genome Institute (JGI-PGF)"/>
            <person name="Walter F."/>
            <person name="Albersmeier A."/>
            <person name="Kalinowski J."/>
            <person name="Ruckert C."/>
        </authorList>
    </citation>
    <scope>NUCLEOTIDE SEQUENCE [LARGE SCALE GENOMIC DNA]</scope>
    <source>
        <strain evidence="5 6">CGMCC 1.9161</strain>
    </source>
</reference>
<evidence type="ECO:0000313" key="6">
    <source>
        <dbReference type="Proteomes" id="UP000600449"/>
    </source>
</evidence>
<dbReference type="Pfam" id="PF00701">
    <property type="entry name" value="DHDPS"/>
    <property type="match status" value="1"/>
</dbReference>
<feature type="active site" description="Proton donor/acceptor" evidence="3">
    <location>
        <position position="141"/>
    </location>
</feature>
<feature type="active site" description="Schiff-base intermediate with substrate" evidence="3">
    <location>
        <position position="171"/>
    </location>
</feature>
<accession>A0A917QG99</accession>
<evidence type="ECO:0000256" key="1">
    <source>
        <dbReference type="ARBA" id="ARBA00023239"/>
    </source>
</evidence>
<dbReference type="PANTHER" id="PTHR12128">
    <property type="entry name" value="DIHYDRODIPICOLINATE SYNTHASE"/>
    <property type="match status" value="1"/>
</dbReference>
<protein>
    <submittedName>
        <fullName evidence="5">Dihydrodipicolinate synthase family protein</fullName>
    </submittedName>
</protein>
<dbReference type="SMART" id="SM01130">
    <property type="entry name" value="DHDPS"/>
    <property type="match status" value="1"/>
</dbReference>
<keyword evidence="1 2" id="KW-0456">Lyase</keyword>
<name>A0A917QG99_9HYPH</name>